<sequence length="163" mass="17895">MEIRKSTTDDVPAILEIFRAAKAYMAAHGNPTQWGGDYPGLPELLPDIARGDSYVLTENGTVVGTFSFIIGDEPTYQVLLNGRWHADRPYGTIHRLASSGTVRGVSRACFDFCTGLSDYVRVDTHADNRAMQAAIEGYGFRKCGNIYASSGTLRTAYDYVREG</sequence>
<dbReference type="AlphaFoldDB" id="A0AAE3DEN0"/>
<dbReference type="RefSeq" id="WP_302928992.1">
    <property type="nucleotide sequence ID" value="NZ_JAJEPW010000025.1"/>
</dbReference>
<comment type="caution">
    <text evidence="2">The sequence shown here is derived from an EMBL/GenBank/DDBJ whole genome shotgun (WGS) entry which is preliminary data.</text>
</comment>
<feature type="domain" description="N-acetyltransferase" evidence="1">
    <location>
        <begin position="1"/>
        <end position="163"/>
    </location>
</feature>
<dbReference type="PROSITE" id="PS51186">
    <property type="entry name" value="GNAT"/>
    <property type="match status" value="1"/>
</dbReference>
<gene>
    <name evidence="2" type="ORF">LKD37_09525</name>
</gene>
<proteinExistence type="predicted"/>
<protein>
    <submittedName>
        <fullName evidence="2">N-acetyltransferase</fullName>
    </submittedName>
</protein>
<evidence type="ECO:0000259" key="1">
    <source>
        <dbReference type="PROSITE" id="PS51186"/>
    </source>
</evidence>
<dbReference type="InterPro" id="IPR000182">
    <property type="entry name" value="GNAT_dom"/>
</dbReference>
<dbReference type="Gene3D" id="3.40.630.30">
    <property type="match status" value="1"/>
</dbReference>
<dbReference type="SUPFAM" id="SSF55729">
    <property type="entry name" value="Acyl-CoA N-acyltransferases (Nat)"/>
    <property type="match status" value="1"/>
</dbReference>
<name>A0AAE3DEN0_9FIRM</name>
<dbReference type="InterPro" id="IPR016181">
    <property type="entry name" value="Acyl_CoA_acyltransferase"/>
</dbReference>
<reference evidence="2" key="1">
    <citation type="submission" date="2021-10" db="EMBL/GenBank/DDBJ databases">
        <title>Anaerobic single-cell dispensing facilitates the cultivation of human gut bacteria.</title>
        <authorList>
            <person name="Afrizal A."/>
        </authorList>
    </citation>
    <scope>NUCLEOTIDE SEQUENCE</scope>
    <source>
        <strain evidence="2">CLA-AA-H272</strain>
    </source>
</reference>
<dbReference type="GO" id="GO:0016747">
    <property type="term" value="F:acyltransferase activity, transferring groups other than amino-acyl groups"/>
    <property type="evidence" value="ECO:0007669"/>
    <property type="project" value="InterPro"/>
</dbReference>
<organism evidence="2 3">
    <name type="scientific">Brotocaccenecus cirricatena</name>
    <dbReference type="NCBI Taxonomy" id="3064195"/>
    <lineage>
        <taxon>Bacteria</taxon>
        <taxon>Bacillati</taxon>
        <taxon>Bacillota</taxon>
        <taxon>Clostridia</taxon>
        <taxon>Eubacteriales</taxon>
        <taxon>Oscillospiraceae</taxon>
        <taxon>Brotocaccenecus</taxon>
    </lineage>
</organism>
<dbReference type="Proteomes" id="UP001199319">
    <property type="component" value="Unassembled WGS sequence"/>
</dbReference>
<keyword evidence="3" id="KW-1185">Reference proteome</keyword>
<evidence type="ECO:0000313" key="3">
    <source>
        <dbReference type="Proteomes" id="UP001199319"/>
    </source>
</evidence>
<dbReference type="EMBL" id="JAJEPW010000025">
    <property type="protein sequence ID" value="MCC2129755.1"/>
    <property type="molecule type" value="Genomic_DNA"/>
</dbReference>
<evidence type="ECO:0000313" key="2">
    <source>
        <dbReference type="EMBL" id="MCC2129755.1"/>
    </source>
</evidence>
<accession>A0AAE3DEN0</accession>